<evidence type="ECO:0000259" key="11">
    <source>
        <dbReference type="PROSITE" id="PS50263"/>
    </source>
</evidence>
<feature type="transmembrane region" description="Helical" evidence="10">
    <location>
        <begin position="12"/>
        <end position="32"/>
    </location>
</feature>
<feature type="transmembrane region" description="Helical" evidence="10">
    <location>
        <begin position="133"/>
        <end position="154"/>
    </location>
</feature>
<dbReference type="Proteomes" id="UP000034444">
    <property type="component" value="Chromosome"/>
</dbReference>
<keyword evidence="7 10" id="KW-1133">Transmembrane helix</keyword>
<dbReference type="NCBIfam" id="TIGR00546">
    <property type="entry name" value="lnt"/>
    <property type="match status" value="1"/>
</dbReference>
<evidence type="ECO:0000256" key="7">
    <source>
        <dbReference type="ARBA" id="ARBA00022989"/>
    </source>
</evidence>
<dbReference type="OrthoDB" id="9804277at2"/>
<reference evidence="12 13" key="1">
    <citation type="submission" date="2015-04" db="EMBL/GenBank/DDBJ databases">
        <title>Complete genome sequence of Sulfurovum lithotrophicum ATCC BAA-797T.</title>
        <authorList>
            <person name="Ahn J."/>
            <person name="Park G."/>
            <person name="Jeon W."/>
            <person name="Jang Y."/>
            <person name="Jang M."/>
            <person name="Lee H."/>
            <person name="Lee H."/>
        </authorList>
    </citation>
    <scope>NUCLEOTIDE SEQUENCE [LARGE SCALE GENOMIC DNA]</scope>
    <source>
        <strain evidence="13">ATCC BAA-797 / 42BKT</strain>
    </source>
</reference>
<dbReference type="InterPro" id="IPR059110">
    <property type="entry name" value="Lnt_campylobact"/>
</dbReference>
<dbReference type="AlphaFoldDB" id="A0A7U4M2L7"/>
<keyword evidence="3" id="KW-1003">Cell membrane</keyword>
<evidence type="ECO:0000256" key="2">
    <source>
        <dbReference type="ARBA" id="ARBA00010065"/>
    </source>
</evidence>
<dbReference type="SUPFAM" id="SSF56317">
    <property type="entry name" value="Carbon-nitrogen hydrolase"/>
    <property type="match status" value="1"/>
</dbReference>
<evidence type="ECO:0000313" key="13">
    <source>
        <dbReference type="Proteomes" id="UP000034444"/>
    </source>
</evidence>
<keyword evidence="8 10" id="KW-0472">Membrane</keyword>
<evidence type="ECO:0000256" key="5">
    <source>
        <dbReference type="ARBA" id="ARBA00022679"/>
    </source>
</evidence>
<feature type="domain" description="CN hydrolase" evidence="11">
    <location>
        <begin position="222"/>
        <end position="440"/>
    </location>
</feature>
<keyword evidence="9 12" id="KW-0012">Acyltransferase</keyword>
<dbReference type="InterPro" id="IPR004563">
    <property type="entry name" value="Apolipo_AcylTrfase"/>
</dbReference>
<evidence type="ECO:0000256" key="6">
    <source>
        <dbReference type="ARBA" id="ARBA00022692"/>
    </source>
</evidence>
<accession>A0A7U4M2L7</accession>
<evidence type="ECO:0000256" key="3">
    <source>
        <dbReference type="ARBA" id="ARBA00022475"/>
    </source>
</evidence>
<evidence type="ECO:0000256" key="1">
    <source>
        <dbReference type="ARBA" id="ARBA00004651"/>
    </source>
</evidence>
<feature type="transmembrane region" description="Helical" evidence="10">
    <location>
        <begin position="62"/>
        <end position="82"/>
    </location>
</feature>
<dbReference type="InterPro" id="IPR059109">
    <property type="entry name" value="Lnt_membrane_dom"/>
</dbReference>
<dbReference type="Pfam" id="PF26365">
    <property type="entry name" value="ApoNAT_membrane"/>
    <property type="match status" value="1"/>
</dbReference>
<dbReference type="RefSeq" id="WP_046551604.1">
    <property type="nucleotide sequence ID" value="NZ_CP011308.1"/>
</dbReference>
<comment type="subcellular location">
    <subcellularLocation>
        <location evidence="1">Cell membrane</location>
        <topology evidence="1">Multi-pass membrane protein</topology>
    </subcellularLocation>
</comment>
<feature type="transmembrane region" description="Helical" evidence="10">
    <location>
        <begin position="88"/>
        <end position="112"/>
    </location>
</feature>
<keyword evidence="13" id="KW-1185">Reference proteome</keyword>
<gene>
    <name evidence="12" type="ORF">YH65_09215</name>
</gene>
<dbReference type="EMBL" id="CP011308">
    <property type="protein sequence ID" value="AKF25534.1"/>
    <property type="molecule type" value="Genomic_DNA"/>
</dbReference>
<dbReference type="Gene3D" id="3.60.110.10">
    <property type="entry name" value="Carbon-nitrogen hydrolase"/>
    <property type="match status" value="1"/>
</dbReference>
<dbReference type="PANTHER" id="PTHR38686:SF1">
    <property type="entry name" value="APOLIPOPROTEIN N-ACYLTRANSFERASE"/>
    <property type="match status" value="1"/>
</dbReference>
<evidence type="ECO:0000256" key="4">
    <source>
        <dbReference type="ARBA" id="ARBA00022519"/>
    </source>
</evidence>
<dbReference type="GO" id="GO:0005886">
    <property type="term" value="C:plasma membrane"/>
    <property type="evidence" value="ECO:0007669"/>
    <property type="project" value="UniProtKB-SubCell"/>
</dbReference>
<evidence type="ECO:0000313" key="12">
    <source>
        <dbReference type="EMBL" id="AKF25534.1"/>
    </source>
</evidence>
<evidence type="ECO:0000256" key="10">
    <source>
        <dbReference type="SAM" id="Phobius"/>
    </source>
</evidence>
<dbReference type="GO" id="GO:0042158">
    <property type="term" value="P:lipoprotein biosynthetic process"/>
    <property type="evidence" value="ECO:0007669"/>
    <property type="project" value="InterPro"/>
</dbReference>
<keyword evidence="4" id="KW-0997">Cell inner membrane</keyword>
<evidence type="ECO:0000256" key="8">
    <source>
        <dbReference type="ARBA" id="ARBA00023136"/>
    </source>
</evidence>
<dbReference type="PROSITE" id="PS50263">
    <property type="entry name" value="CN_HYDROLASE"/>
    <property type="match status" value="1"/>
</dbReference>
<name>A0A7U4M2L7_9BACT</name>
<protein>
    <submittedName>
        <fullName evidence="12">Acyltransferase</fullName>
    </submittedName>
</protein>
<dbReference type="GO" id="GO:0016410">
    <property type="term" value="F:N-acyltransferase activity"/>
    <property type="evidence" value="ECO:0007669"/>
    <property type="project" value="InterPro"/>
</dbReference>
<dbReference type="InterPro" id="IPR036526">
    <property type="entry name" value="C-N_Hydrolase_sf"/>
</dbReference>
<dbReference type="KEGG" id="slh:YH65_09215"/>
<organism evidence="12 13">
    <name type="scientific">Sulfurovum lithotrophicum</name>
    <dbReference type="NCBI Taxonomy" id="206403"/>
    <lineage>
        <taxon>Bacteria</taxon>
        <taxon>Pseudomonadati</taxon>
        <taxon>Campylobacterota</taxon>
        <taxon>Epsilonproteobacteria</taxon>
        <taxon>Campylobacterales</taxon>
        <taxon>Sulfurovaceae</taxon>
        <taxon>Sulfurovum</taxon>
    </lineage>
</organism>
<dbReference type="PANTHER" id="PTHR38686">
    <property type="entry name" value="APOLIPOPROTEIN N-ACYLTRANSFERASE"/>
    <property type="match status" value="1"/>
</dbReference>
<feature type="transmembrane region" description="Helical" evidence="10">
    <location>
        <begin position="38"/>
        <end position="55"/>
    </location>
</feature>
<proteinExistence type="inferred from homology"/>
<dbReference type="InterPro" id="IPR003010">
    <property type="entry name" value="C-N_Hydrolase"/>
</dbReference>
<keyword evidence="5 12" id="KW-0808">Transferase</keyword>
<feature type="transmembrane region" description="Helical" evidence="10">
    <location>
        <begin position="174"/>
        <end position="191"/>
    </location>
</feature>
<keyword evidence="6 10" id="KW-0812">Transmembrane</keyword>
<dbReference type="NCBIfam" id="NF008934">
    <property type="entry name" value="PRK12291.1"/>
    <property type="match status" value="1"/>
</dbReference>
<reference evidence="13" key="2">
    <citation type="journal article" date="2017" name="Stand. Genomic Sci.">
        <title>Complete genome sequence of the sulfur-oxidizing chemolithoautotrophic Sulfurovum lithotrophicum 42BKTT.</title>
        <authorList>
            <person name="Jeon W."/>
            <person name="Priscilla L."/>
            <person name="Park G."/>
            <person name="Lee H."/>
            <person name="Lee N."/>
            <person name="Lee D."/>
            <person name="Kwon H."/>
            <person name="Ahn I."/>
            <person name="Lee C."/>
            <person name="Lee H."/>
            <person name="Ahn J."/>
        </authorList>
    </citation>
    <scope>NUCLEOTIDE SEQUENCE [LARGE SCALE GENOMIC DNA]</scope>
    <source>
        <strain evidence="13">ATCC BAA-797 / 42BKT</strain>
    </source>
</reference>
<comment type="similarity">
    <text evidence="2">Belongs to the CN hydrolase family. Apolipoprotein N-acyltransferase subfamily.</text>
</comment>
<sequence>MSKLRNFRSYFSTFVLTRGLSIALLGSAFIYLEHWGFSVLWLNTILGISFLYLLLSSDRSIWLITGFFLGIFWFWWIALSFKHYHMPWAIPIVVIVMGLLYGTLFWAIAFLAEKIPTINKSVAIQLKPTLFTLHSSLFTLSLKALGLLGLSYIHPFGFDWFKPELIFVESYFGIQKWQFAIILAGIVLTLWKKQYAYLFLVLFAWQPLPTTEIHLPQDIRIVTTYTSVEEKWDKTLHPQQFNALFSSIDKAIDENKSLVILPESVFPVFLKRSVSLMQALRERSKKIAIVAGGLYWDSKTPRNSTYIFTDDNMQIANKVLLVPFGESNPLPDFLSDWVNKVFYDGAVDYKADSNVTDYTINGIRYRNAICFEATSEKLYEGRPEHMIALSNNGWFTPSIEPTLQKLLLQYYSRKYDTTIYHAVNMAESYIVQNGEVRSTP</sequence>
<evidence type="ECO:0000256" key="9">
    <source>
        <dbReference type="ARBA" id="ARBA00023315"/>
    </source>
</evidence>